<keyword evidence="2" id="KW-1185">Reference proteome</keyword>
<dbReference type="Proteomes" id="UP001501509">
    <property type="component" value="Unassembled WGS sequence"/>
</dbReference>
<comment type="caution">
    <text evidence="1">The sequence shown here is derived from an EMBL/GenBank/DDBJ whole genome shotgun (WGS) entry which is preliminary data.</text>
</comment>
<organism evidence="1 2">
    <name type="scientific">Actinomadura fulvescens</name>
    <dbReference type="NCBI Taxonomy" id="46160"/>
    <lineage>
        <taxon>Bacteria</taxon>
        <taxon>Bacillati</taxon>
        <taxon>Actinomycetota</taxon>
        <taxon>Actinomycetes</taxon>
        <taxon>Streptosporangiales</taxon>
        <taxon>Thermomonosporaceae</taxon>
        <taxon>Actinomadura</taxon>
    </lineage>
</organism>
<gene>
    <name evidence="1" type="ORF">GCM10010411_47330</name>
</gene>
<protein>
    <recommendedName>
        <fullName evidence="3">Regulatory protein</fullName>
    </recommendedName>
</protein>
<evidence type="ECO:0000313" key="2">
    <source>
        <dbReference type="Proteomes" id="UP001501509"/>
    </source>
</evidence>
<evidence type="ECO:0000313" key="1">
    <source>
        <dbReference type="EMBL" id="GAA2607641.1"/>
    </source>
</evidence>
<sequence>MRNIPVDTSALTFVCVSPPRPKLVNQDTGEIKRDKNGDDVYQVGLSAANELGRVDLVNVAITGDPGVAVGQIVTPVGLVGFYWEQTINGEKRAGVSFRAEQIVPVTAAAAA</sequence>
<accession>A0ABP6C9C2</accession>
<dbReference type="RefSeq" id="WP_344544142.1">
    <property type="nucleotide sequence ID" value="NZ_BAAATD010000006.1"/>
</dbReference>
<name>A0ABP6C9C2_9ACTN</name>
<proteinExistence type="predicted"/>
<dbReference type="EMBL" id="BAAATD010000006">
    <property type="protein sequence ID" value="GAA2607641.1"/>
    <property type="molecule type" value="Genomic_DNA"/>
</dbReference>
<evidence type="ECO:0008006" key="3">
    <source>
        <dbReference type="Google" id="ProtNLM"/>
    </source>
</evidence>
<reference evidence="2" key="1">
    <citation type="journal article" date="2019" name="Int. J. Syst. Evol. Microbiol.">
        <title>The Global Catalogue of Microorganisms (GCM) 10K type strain sequencing project: providing services to taxonomists for standard genome sequencing and annotation.</title>
        <authorList>
            <consortium name="The Broad Institute Genomics Platform"/>
            <consortium name="The Broad Institute Genome Sequencing Center for Infectious Disease"/>
            <person name="Wu L."/>
            <person name="Ma J."/>
        </authorList>
    </citation>
    <scope>NUCLEOTIDE SEQUENCE [LARGE SCALE GENOMIC DNA]</scope>
    <source>
        <strain evidence="2">JCM 6833</strain>
    </source>
</reference>